<feature type="transmembrane region" description="Helical" evidence="1">
    <location>
        <begin position="16"/>
        <end position="40"/>
    </location>
</feature>
<comment type="caution">
    <text evidence="2">The sequence shown here is derived from an EMBL/GenBank/DDBJ whole genome shotgun (WGS) entry which is preliminary data.</text>
</comment>
<dbReference type="EMBL" id="SMFL01000010">
    <property type="protein sequence ID" value="TDE12136.1"/>
    <property type="molecule type" value="Genomic_DNA"/>
</dbReference>
<dbReference type="OrthoDB" id="1269750at2"/>
<name>A0A4R5DE62_9BACT</name>
<gene>
    <name evidence="2" type="ORF">E0F88_24130</name>
</gene>
<accession>A0A4R5DE62</accession>
<protein>
    <submittedName>
        <fullName evidence="2">Uncharacterized protein</fullName>
    </submittedName>
</protein>
<keyword evidence="1" id="KW-0472">Membrane</keyword>
<sequence>MTNINKNTSRFDINEYIISLCKIFVFFIFITYWIATLIYCSPNNFIRIELNKYEAVFESMFYQKWTFFTPPPKVNERVYFLFIDKTKNKQVIACEIFHTIRKNKRKNPIFNTKYEAIDGMLTGSTYALNNSVSDRLEILRKTYPDSSKAYFQKELNLLFTNEKYHSVHFKTLKNYAQEIAKKYNINKNNYTFKIRMVTIEIPPFKDRFNKRFIPKKKIVFETFPVSI</sequence>
<organism evidence="2 3">
    <name type="scientific">Dyadobacter psychrotolerans</name>
    <dbReference type="NCBI Taxonomy" id="2541721"/>
    <lineage>
        <taxon>Bacteria</taxon>
        <taxon>Pseudomonadati</taxon>
        <taxon>Bacteroidota</taxon>
        <taxon>Cytophagia</taxon>
        <taxon>Cytophagales</taxon>
        <taxon>Spirosomataceae</taxon>
        <taxon>Dyadobacter</taxon>
    </lineage>
</organism>
<evidence type="ECO:0000313" key="3">
    <source>
        <dbReference type="Proteomes" id="UP000294850"/>
    </source>
</evidence>
<evidence type="ECO:0000313" key="2">
    <source>
        <dbReference type="EMBL" id="TDE12136.1"/>
    </source>
</evidence>
<dbReference type="RefSeq" id="WP_131960846.1">
    <property type="nucleotide sequence ID" value="NZ_SMFL01000010.1"/>
</dbReference>
<proteinExistence type="predicted"/>
<keyword evidence="1" id="KW-1133">Transmembrane helix</keyword>
<dbReference type="AlphaFoldDB" id="A0A4R5DE62"/>
<reference evidence="2 3" key="1">
    <citation type="submission" date="2019-03" db="EMBL/GenBank/DDBJ databases">
        <title>Dyadobacter AR-3-6 sp. nov., isolated from arctic soil.</title>
        <authorList>
            <person name="Chaudhary D.K."/>
        </authorList>
    </citation>
    <scope>NUCLEOTIDE SEQUENCE [LARGE SCALE GENOMIC DNA]</scope>
    <source>
        <strain evidence="2 3">AR-3-6</strain>
    </source>
</reference>
<dbReference type="Proteomes" id="UP000294850">
    <property type="component" value="Unassembled WGS sequence"/>
</dbReference>
<keyword evidence="3" id="KW-1185">Reference proteome</keyword>
<keyword evidence="1" id="KW-0812">Transmembrane</keyword>
<evidence type="ECO:0000256" key="1">
    <source>
        <dbReference type="SAM" id="Phobius"/>
    </source>
</evidence>